<sequence length="230" mass="24418">MRCRALVADIDGTLTIDRSTYELSLEAVAALRRARDSGLRAALATANGLDYALSISRYLGVGSVIAENGCIVYVDGEVVELCAGDAGNVVKRALATGTVRESEQNRCRKYDMAFYPLVDPAEAVKALRGALGEEYDVEYSGYAIHVRPKGYNKGTGLRYLCKVWGIPCGLVAVVGDSEVDAPMLELGWGIAVGNADGAAKRAARLTVEDPSGFGFAYAVDLILRGLACVD</sequence>
<dbReference type="Proteomes" id="UP000033636">
    <property type="component" value="Unassembled WGS sequence"/>
</dbReference>
<protein>
    <submittedName>
        <fullName evidence="1">HAD hydrolase family protein</fullName>
    </submittedName>
</protein>
<comment type="caution">
    <text evidence="1">The sequence shown here is derived from an EMBL/GenBank/DDBJ whole genome shotgun (WGS) entry which is preliminary data.</text>
</comment>
<proteinExistence type="predicted"/>
<name>A0ACC6UYZ6_9CREN</name>
<dbReference type="EMBL" id="JZWT02000004">
    <property type="protein sequence ID" value="MFB6490032.1"/>
    <property type="molecule type" value="Genomic_DNA"/>
</dbReference>
<evidence type="ECO:0000313" key="1">
    <source>
        <dbReference type="EMBL" id="MFB6490032.1"/>
    </source>
</evidence>
<keyword evidence="1" id="KW-0378">Hydrolase</keyword>
<reference evidence="1" key="1">
    <citation type="submission" date="2024-07" db="EMBL/GenBank/DDBJ databases">
        <title>Metagenome and Metagenome-Assembled Genomes of Archaea from a hot spring from the geothermal field of Los Azufres, Mexico.</title>
        <authorList>
            <person name="Marin-Paredes R."/>
            <person name="Martinez-Romero E."/>
            <person name="Servin-Garciduenas L.E."/>
        </authorList>
    </citation>
    <scope>NUCLEOTIDE SEQUENCE</scope>
</reference>
<gene>
    <name evidence="1" type="ORF">TU35_002090</name>
</gene>
<accession>A0ACC6UYZ6</accession>
<organism evidence="1 2">
    <name type="scientific">Thermoproteus sp. AZ2</name>
    <dbReference type="NCBI Taxonomy" id="1609232"/>
    <lineage>
        <taxon>Archaea</taxon>
        <taxon>Thermoproteota</taxon>
        <taxon>Thermoprotei</taxon>
        <taxon>Thermoproteales</taxon>
        <taxon>Thermoproteaceae</taxon>
        <taxon>Thermoproteus</taxon>
    </lineage>
</organism>
<evidence type="ECO:0000313" key="2">
    <source>
        <dbReference type="Proteomes" id="UP000033636"/>
    </source>
</evidence>